<evidence type="ECO:0000313" key="2">
    <source>
        <dbReference type="Proteomes" id="UP001396334"/>
    </source>
</evidence>
<protein>
    <submittedName>
        <fullName evidence="1">Uncharacterized protein</fullName>
    </submittedName>
</protein>
<dbReference type="EMBL" id="JBBPBN010000021">
    <property type="protein sequence ID" value="KAK9015456.1"/>
    <property type="molecule type" value="Genomic_DNA"/>
</dbReference>
<evidence type="ECO:0000313" key="1">
    <source>
        <dbReference type="EMBL" id="KAK9015456.1"/>
    </source>
</evidence>
<gene>
    <name evidence="1" type="ORF">V6N11_006565</name>
</gene>
<comment type="caution">
    <text evidence="1">The sequence shown here is derived from an EMBL/GenBank/DDBJ whole genome shotgun (WGS) entry which is preliminary data.</text>
</comment>
<proteinExistence type="predicted"/>
<dbReference type="Proteomes" id="UP001396334">
    <property type="component" value="Unassembled WGS sequence"/>
</dbReference>
<name>A0ABR2RRJ6_9ROSI</name>
<sequence>MALIEPRHTPLLHFAYKRRRRAGMKKTWRAMAGWTKKGSALGRYTTLESMLQRYDTDESISIKMGELMTILEEGYDFSDKFHFTLTLLSALKLKLTRKEMNGWIVEVLVKWSPKGSFHLWLI</sequence>
<organism evidence="1 2">
    <name type="scientific">Hibiscus sabdariffa</name>
    <name type="common">roselle</name>
    <dbReference type="NCBI Taxonomy" id="183260"/>
    <lineage>
        <taxon>Eukaryota</taxon>
        <taxon>Viridiplantae</taxon>
        <taxon>Streptophyta</taxon>
        <taxon>Embryophyta</taxon>
        <taxon>Tracheophyta</taxon>
        <taxon>Spermatophyta</taxon>
        <taxon>Magnoliopsida</taxon>
        <taxon>eudicotyledons</taxon>
        <taxon>Gunneridae</taxon>
        <taxon>Pentapetalae</taxon>
        <taxon>rosids</taxon>
        <taxon>malvids</taxon>
        <taxon>Malvales</taxon>
        <taxon>Malvaceae</taxon>
        <taxon>Malvoideae</taxon>
        <taxon>Hibiscus</taxon>
    </lineage>
</organism>
<accession>A0ABR2RRJ6</accession>
<keyword evidence="2" id="KW-1185">Reference proteome</keyword>
<reference evidence="1 2" key="1">
    <citation type="journal article" date="2024" name="G3 (Bethesda)">
        <title>Genome assembly of Hibiscus sabdariffa L. provides insights into metabolisms of medicinal natural products.</title>
        <authorList>
            <person name="Kim T."/>
        </authorList>
    </citation>
    <scope>NUCLEOTIDE SEQUENCE [LARGE SCALE GENOMIC DNA]</scope>
    <source>
        <strain evidence="1">TK-2024</strain>
        <tissue evidence="1">Old leaves</tissue>
    </source>
</reference>